<evidence type="ECO:0000313" key="1">
    <source>
        <dbReference type="EMBL" id="CAG7894132.1"/>
    </source>
</evidence>
<dbReference type="Proteomes" id="UP000694005">
    <property type="component" value="Chromosome A02"/>
</dbReference>
<reference evidence="1 2" key="1">
    <citation type="submission" date="2021-07" db="EMBL/GenBank/DDBJ databases">
        <authorList>
            <consortium name="Genoscope - CEA"/>
            <person name="William W."/>
        </authorList>
    </citation>
    <scope>NUCLEOTIDE SEQUENCE [LARGE SCALE GENOMIC DNA]</scope>
</reference>
<dbReference type="AlphaFoldDB" id="A0A8D9M1B0"/>
<name>A0A8D9M1B0_BRACM</name>
<gene>
    <name evidence="1" type="ORF">BRAPAZ1V2_A02P30840.2</name>
</gene>
<dbReference type="Gramene" id="A02p30840.2_BraZ1">
    <property type="protein sequence ID" value="A02p30840.2_BraZ1.CDS"/>
    <property type="gene ID" value="A02g30840.2_BraZ1"/>
</dbReference>
<accession>A0A8D9M1B0</accession>
<dbReference type="EMBL" id="LS974618">
    <property type="protein sequence ID" value="CAG7894132.1"/>
    <property type="molecule type" value="Genomic_DNA"/>
</dbReference>
<organism evidence="1 2">
    <name type="scientific">Brassica campestris</name>
    <name type="common">Field mustard</name>
    <dbReference type="NCBI Taxonomy" id="3711"/>
    <lineage>
        <taxon>Eukaryota</taxon>
        <taxon>Viridiplantae</taxon>
        <taxon>Streptophyta</taxon>
        <taxon>Embryophyta</taxon>
        <taxon>Tracheophyta</taxon>
        <taxon>Spermatophyta</taxon>
        <taxon>Magnoliopsida</taxon>
        <taxon>eudicotyledons</taxon>
        <taxon>Gunneridae</taxon>
        <taxon>Pentapetalae</taxon>
        <taxon>rosids</taxon>
        <taxon>malvids</taxon>
        <taxon>Brassicales</taxon>
        <taxon>Brassicaceae</taxon>
        <taxon>Brassiceae</taxon>
        <taxon>Brassica</taxon>
    </lineage>
</organism>
<evidence type="ECO:0000313" key="2">
    <source>
        <dbReference type="Proteomes" id="UP000694005"/>
    </source>
</evidence>
<protein>
    <submittedName>
        <fullName evidence="1">Uncharacterized protein</fullName>
    </submittedName>
</protein>
<sequence>MIRLFDNFQVIANTNLEFPNVVGKSVMSRALTSPKTQLESLSVSSMTRKKHQHTISFILPSILC</sequence>
<proteinExistence type="predicted"/>